<dbReference type="InterPro" id="IPR002885">
    <property type="entry name" value="PPR_rpt"/>
</dbReference>
<dbReference type="InterPro" id="IPR047575">
    <property type="entry name" value="Sm"/>
</dbReference>
<dbReference type="PANTHER" id="PTHR47941">
    <property type="entry name" value="PENTATRICOPEPTIDE REPEAT-CONTAINING PROTEIN 3, MITOCHONDRIAL"/>
    <property type="match status" value="1"/>
</dbReference>
<dbReference type="Pfam" id="PF01535">
    <property type="entry name" value="PPR"/>
    <property type="match status" value="1"/>
</dbReference>
<dbReference type="InterPro" id="IPR057027">
    <property type="entry name" value="TPR_mt"/>
</dbReference>
<dbReference type="InterPro" id="IPR001163">
    <property type="entry name" value="Sm_dom_euk/arc"/>
</dbReference>
<keyword evidence="2" id="KW-0677">Repeat</keyword>
<evidence type="ECO:0000256" key="4">
    <source>
        <dbReference type="SAM" id="MobiDB-lite"/>
    </source>
</evidence>
<evidence type="ECO:0000259" key="5">
    <source>
        <dbReference type="PROSITE" id="PS52002"/>
    </source>
</evidence>
<dbReference type="CDD" id="cd01723">
    <property type="entry name" value="LSm4"/>
    <property type="match status" value="1"/>
</dbReference>
<dbReference type="InterPro" id="IPR010920">
    <property type="entry name" value="LSM_dom_sf"/>
</dbReference>
<dbReference type="Pfam" id="PF01423">
    <property type="entry name" value="LSM"/>
    <property type="match status" value="1"/>
</dbReference>
<dbReference type="Proteomes" id="UP001629113">
    <property type="component" value="Unassembled WGS sequence"/>
</dbReference>
<evidence type="ECO:0000256" key="2">
    <source>
        <dbReference type="ARBA" id="ARBA00022737"/>
    </source>
</evidence>
<protein>
    <submittedName>
        <fullName evidence="6">Pentatricopeptide repeat protein</fullName>
    </submittedName>
</protein>
<dbReference type="InterPro" id="IPR011990">
    <property type="entry name" value="TPR-like_helical_dom_sf"/>
</dbReference>
<dbReference type="Gene3D" id="2.30.30.100">
    <property type="match status" value="1"/>
</dbReference>
<dbReference type="PROSITE" id="PS51375">
    <property type="entry name" value="PPR"/>
    <property type="match status" value="1"/>
</dbReference>
<evidence type="ECO:0000256" key="1">
    <source>
        <dbReference type="ARBA" id="ARBA00022728"/>
    </source>
</evidence>
<gene>
    <name evidence="6" type="ORF">PVAG01_10021</name>
</gene>
<feature type="domain" description="Sm" evidence="5">
    <location>
        <begin position="2"/>
        <end position="75"/>
    </location>
</feature>
<dbReference type="SMART" id="SM00651">
    <property type="entry name" value="Sm"/>
    <property type="match status" value="1"/>
</dbReference>
<dbReference type="InterPro" id="IPR034101">
    <property type="entry name" value="Lsm4"/>
</dbReference>
<accession>A0ABR4P4S5</accession>
<name>A0ABR4P4S5_9HELO</name>
<feature type="region of interest" description="Disordered" evidence="4">
    <location>
        <begin position="91"/>
        <end position="119"/>
    </location>
</feature>
<dbReference type="SUPFAM" id="SSF50182">
    <property type="entry name" value="Sm-like ribonucleoproteins"/>
    <property type="match status" value="1"/>
</dbReference>
<reference evidence="6 7" key="1">
    <citation type="submission" date="2024-06" db="EMBL/GenBank/DDBJ databases">
        <title>Complete genome of Phlyctema vagabunda strain 19-DSS-EL-015.</title>
        <authorList>
            <person name="Fiorenzani C."/>
        </authorList>
    </citation>
    <scope>NUCLEOTIDE SEQUENCE [LARGE SCALE GENOMIC DNA]</scope>
    <source>
        <strain evidence="6 7">19-DSS-EL-015</strain>
    </source>
</reference>
<dbReference type="Gene3D" id="1.25.40.10">
    <property type="entry name" value="Tetratricopeptide repeat domain"/>
    <property type="match status" value="3"/>
</dbReference>
<keyword evidence="1" id="KW-0508">mRNA splicing</keyword>
<dbReference type="NCBIfam" id="TIGR00756">
    <property type="entry name" value="PPR"/>
    <property type="match status" value="1"/>
</dbReference>
<feature type="repeat" description="PPR" evidence="3">
    <location>
        <begin position="506"/>
        <end position="541"/>
    </location>
</feature>
<keyword evidence="1" id="KW-0507">mRNA processing</keyword>
<organism evidence="6 7">
    <name type="scientific">Phlyctema vagabunda</name>
    <dbReference type="NCBI Taxonomy" id="108571"/>
    <lineage>
        <taxon>Eukaryota</taxon>
        <taxon>Fungi</taxon>
        <taxon>Dikarya</taxon>
        <taxon>Ascomycota</taxon>
        <taxon>Pezizomycotina</taxon>
        <taxon>Leotiomycetes</taxon>
        <taxon>Helotiales</taxon>
        <taxon>Dermateaceae</taxon>
        <taxon>Phlyctema</taxon>
    </lineage>
</organism>
<evidence type="ECO:0000256" key="3">
    <source>
        <dbReference type="PROSITE-ProRule" id="PRU00708"/>
    </source>
</evidence>
<dbReference type="EMBL" id="JBFCZG010000009">
    <property type="protein sequence ID" value="KAL3418305.1"/>
    <property type="molecule type" value="Genomic_DNA"/>
</dbReference>
<evidence type="ECO:0000313" key="6">
    <source>
        <dbReference type="EMBL" id="KAL3418305.1"/>
    </source>
</evidence>
<dbReference type="Pfam" id="PF23276">
    <property type="entry name" value="TPR_24"/>
    <property type="match status" value="1"/>
</dbReference>
<sequence>MLPLGLLTAAQGHPMLVELKNGETLNGHLVTCDTWMNLTLKEVVQTSPEGDKFFRLPEVYVKGNNIKYLRVPDEIIDLVKDQQQARLGAGTSWTGSLGSEIPSLQKASPAPDINDSDDHAEPSERLLVYVPIAVKSNGPKYSGLDDVPSSTLHDQLWQLRLVPGSSGKMASIVRYLIEIRGEEPTLAHYDALIRANADPEMGSITHVVQLLTEMEQAKIGPDSSLYHGVMQVLTNHPHFILRNYILQQMKDRWLSLMPEGQHNLIVSLLRERQLEMAMEELEKMEQENISIPPWLYNIFIFQLCDCQEFDEALRMLRMMVDQGQISTSDYIWHYLLDTFSAAYHYEGTNFIWQLKIATRHFNPCDGTCTNVLNIAARYSDAELATSVLSLLSERKTPLSAHQYEAVIEAYINSSDMKTAFHILNIMVKAGEILSNSTTRPIYQYLVQDPATPEKAWRALETIQKEGGSVPTVAANVVIEAVGHFGEIELAVALYKEIHKLCSNGPNIDTFNVLLQALSRTEGTKEVAMFLAAEMRDLRIKPNRLTYDRMILICLGDDDYEDAFNYLDEMVSVGNKAAKTATDASEDTRGWWMRRRTAVKFLKRLDAAGDKRVLDLIDEWDKRDIASDDHFTTKMKERAFLNLEHVEASDFERTRRIEAVV</sequence>
<dbReference type="Pfam" id="PF13812">
    <property type="entry name" value="PPR_3"/>
    <property type="match status" value="1"/>
</dbReference>
<proteinExistence type="predicted"/>
<evidence type="ECO:0000313" key="7">
    <source>
        <dbReference type="Proteomes" id="UP001629113"/>
    </source>
</evidence>
<comment type="caution">
    <text evidence="6">The sequence shown here is derived from an EMBL/GenBank/DDBJ whole genome shotgun (WGS) entry which is preliminary data.</text>
</comment>
<dbReference type="PROSITE" id="PS52002">
    <property type="entry name" value="SM"/>
    <property type="match status" value="1"/>
</dbReference>
<keyword evidence="7" id="KW-1185">Reference proteome</keyword>
<keyword evidence="1" id="KW-0747">Spliceosome</keyword>